<comment type="caution">
    <text evidence="2">The sequence shown here is derived from an EMBL/GenBank/DDBJ whole genome shotgun (WGS) entry which is preliminary data.</text>
</comment>
<protein>
    <submittedName>
        <fullName evidence="2">Helix-turn-helix domain-containing protein</fullName>
    </submittedName>
</protein>
<gene>
    <name evidence="2" type="ORF">ACFQ11_05130</name>
</gene>
<name>A0ABW3EHG6_9ACTN</name>
<dbReference type="Pfam" id="PF19054">
    <property type="entry name" value="DUF5753"/>
    <property type="match status" value="1"/>
</dbReference>
<reference evidence="3" key="1">
    <citation type="journal article" date="2019" name="Int. J. Syst. Evol. Microbiol.">
        <title>The Global Catalogue of Microorganisms (GCM) 10K type strain sequencing project: providing services to taxonomists for standard genome sequencing and annotation.</title>
        <authorList>
            <consortium name="The Broad Institute Genomics Platform"/>
            <consortium name="The Broad Institute Genome Sequencing Center for Infectious Disease"/>
            <person name="Wu L."/>
            <person name="Ma J."/>
        </authorList>
    </citation>
    <scope>NUCLEOTIDE SEQUENCE [LARGE SCALE GENOMIC DNA]</scope>
    <source>
        <strain evidence="3">JCM 31202</strain>
    </source>
</reference>
<dbReference type="EMBL" id="JBHTJA010000005">
    <property type="protein sequence ID" value="MFD0899763.1"/>
    <property type="molecule type" value="Genomic_DNA"/>
</dbReference>
<evidence type="ECO:0000259" key="1">
    <source>
        <dbReference type="Pfam" id="PF19054"/>
    </source>
</evidence>
<dbReference type="RefSeq" id="WP_378296648.1">
    <property type="nucleotide sequence ID" value="NZ_JBHTJA010000005.1"/>
</dbReference>
<evidence type="ECO:0000313" key="2">
    <source>
        <dbReference type="EMBL" id="MFD0899763.1"/>
    </source>
</evidence>
<sequence>MWAWIAHDLRFYRLRHGQSGHAVARLLNVSRSSISRLELNEARLTEVQAVILDQTWETGGHFRRLVWYASKGHDPEWFRQHVDIEARARVIKIWELAWVPGLLQTPEYVHANLLGGRDPNIESLVEARLQRQEILRRSEPPILWVLLWEPALAVPVGGRAVMRAQLEHLLNVSMLPNASIRIVPTAAGGHLGMDGSFKLMTTDACDVAFVEAPGGGRLVPTSAEVLSYAIRWETIGQEALPASASRDMISRYMEDMK</sequence>
<dbReference type="InterPro" id="IPR001387">
    <property type="entry name" value="Cro/C1-type_HTH"/>
</dbReference>
<feature type="domain" description="DUF5753" evidence="1">
    <location>
        <begin position="78"/>
        <end position="251"/>
    </location>
</feature>
<dbReference type="InterPro" id="IPR010982">
    <property type="entry name" value="Lambda_DNA-bd_dom_sf"/>
</dbReference>
<dbReference type="CDD" id="cd00093">
    <property type="entry name" value="HTH_XRE"/>
    <property type="match status" value="1"/>
</dbReference>
<keyword evidence="3" id="KW-1185">Reference proteome</keyword>
<evidence type="ECO:0000313" key="3">
    <source>
        <dbReference type="Proteomes" id="UP001596972"/>
    </source>
</evidence>
<dbReference type="Proteomes" id="UP001596972">
    <property type="component" value="Unassembled WGS sequence"/>
</dbReference>
<proteinExistence type="predicted"/>
<accession>A0ABW3EHG6</accession>
<organism evidence="2 3">
    <name type="scientific">Actinomadura sediminis</name>
    <dbReference type="NCBI Taxonomy" id="1038904"/>
    <lineage>
        <taxon>Bacteria</taxon>
        <taxon>Bacillati</taxon>
        <taxon>Actinomycetota</taxon>
        <taxon>Actinomycetes</taxon>
        <taxon>Streptosporangiales</taxon>
        <taxon>Thermomonosporaceae</taxon>
        <taxon>Actinomadura</taxon>
    </lineage>
</organism>
<dbReference type="SUPFAM" id="SSF47413">
    <property type="entry name" value="lambda repressor-like DNA-binding domains"/>
    <property type="match status" value="1"/>
</dbReference>
<dbReference type="InterPro" id="IPR043917">
    <property type="entry name" value="DUF5753"/>
</dbReference>